<dbReference type="EMBL" id="JARJCM010000132">
    <property type="protein sequence ID" value="KAJ7026905.1"/>
    <property type="molecule type" value="Genomic_DNA"/>
</dbReference>
<evidence type="ECO:0000313" key="2">
    <source>
        <dbReference type="EMBL" id="KAJ7026905.1"/>
    </source>
</evidence>
<gene>
    <name evidence="2" type="ORF">C8F04DRAFT_1267667</name>
</gene>
<comment type="caution">
    <text evidence="2">The sequence shown here is derived from an EMBL/GenBank/DDBJ whole genome shotgun (WGS) entry which is preliminary data.</text>
</comment>
<accession>A0AAD6SIW3</accession>
<evidence type="ECO:0000313" key="3">
    <source>
        <dbReference type="Proteomes" id="UP001218188"/>
    </source>
</evidence>
<dbReference type="AlphaFoldDB" id="A0AAD6SIW3"/>
<keyword evidence="3" id="KW-1185">Reference proteome</keyword>
<organism evidence="2 3">
    <name type="scientific">Mycena alexandri</name>
    <dbReference type="NCBI Taxonomy" id="1745969"/>
    <lineage>
        <taxon>Eukaryota</taxon>
        <taxon>Fungi</taxon>
        <taxon>Dikarya</taxon>
        <taxon>Basidiomycota</taxon>
        <taxon>Agaricomycotina</taxon>
        <taxon>Agaricomycetes</taxon>
        <taxon>Agaricomycetidae</taxon>
        <taxon>Agaricales</taxon>
        <taxon>Marasmiineae</taxon>
        <taxon>Mycenaceae</taxon>
        <taxon>Mycena</taxon>
    </lineage>
</organism>
<name>A0AAD6SIW3_9AGAR</name>
<evidence type="ECO:0000256" key="1">
    <source>
        <dbReference type="SAM" id="MobiDB-lite"/>
    </source>
</evidence>
<sequence>MSESTPTRDLYIHPLHLVPTPYIRDSANLHDLPGGQAPDENLDEYRARMGEEAWSRVRESEPDFNVQSTEWQTTRRMSSVPIDVLVRTSTPFIYLQQENTRLGLELEAVRADLQALTRYHEGLTLQHQRLSDNYLEATVDLDAGTEHLAVLNRQAGTRDSDGAAPGVPGLNTASRTRGVPGPDAASGSGGAPGPDALPGLGGHGTSIVLVVDGCQEMSRRRRARFRIQEYRHRNYSATTLVGHLPF</sequence>
<dbReference type="Proteomes" id="UP001218188">
    <property type="component" value="Unassembled WGS sequence"/>
</dbReference>
<reference evidence="2" key="1">
    <citation type="submission" date="2023-03" db="EMBL/GenBank/DDBJ databases">
        <title>Massive genome expansion in bonnet fungi (Mycena s.s.) driven by repeated elements and novel gene families across ecological guilds.</title>
        <authorList>
            <consortium name="Lawrence Berkeley National Laboratory"/>
            <person name="Harder C.B."/>
            <person name="Miyauchi S."/>
            <person name="Viragh M."/>
            <person name="Kuo A."/>
            <person name="Thoen E."/>
            <person name="Andreopoulos B."/>
            <person name="Lu D."/>
            <person name="Skrede I."/>
            <person name="Drula E."/>
            <person name="Henrissat B."/>
            <person name="Morin E."/>
            <person name="Kohler A."/>
            <person name="Barry K."/>
            <person name="LaButti K."/>
            <person name="Morin E."/>
            <person name="Salamov A."/>
            <person name="Lipzen A."/>
            <person name="Mereny Z."/>
            <person name="Hegedus B."/>
            <person name="Baldrian P."/>
            <person name="Stursova M."/>
            <person name="Weitz H."/>
            <person name="Taylor A."/>
            <person name="Grigoriev I.V."/>
            <person name="Nagy L.G."/>
            <person name="Martin F."/>
            <person name="Kauserud H."/>
        </authorList>
    </citation>
    <scope>NUCLEOTIDE SEQUENCE</scope>
    <source>
        <strain evidence="2">CBHHK200</strain>
    </source>
</reference>
<feature type="region of interest" description="Disordered" evidence="1">
    <location>
        <begin position="154"/>
        <end position="199"/>
    </location>
</feature>
<proteinExistence type="predicted"/>
<protein>
    <submittedName>
        <fullName evidence="2">Uncharacterized protein</fullName>
    </submittedName>
</protein>